<keyword evidence="2" id="KW-1185">Reference proteome</keyword>
<protein>
    <submittedName>
        <fullName evidence="1">Integrase catalytic domain-containing protein</fullName>
    </submittedName>
</protein>
<dbReference type="AlphaFoldDB" id="A0A8X6MG95"/>
<accession>A0A8X6MG95</accession>
<dbReference type="Gene3D" id="3.30.420.10">
    <property type="entry name" value="Ribonuclease H-like superfamily/Ribonuclease H"/>
    <property type="match status" value="1"/>
</dbReference>
<evidence type="ECO:0000313" key="1">
    <source>
        <dbReference type="EMBL" id="GFS53518.1"/>
    </source>
</evidence>
<sequence length="138" mass="15673">MVKQCVRCKRFSAKPLTTAPIQLPLDRVRDAFVFEVAGVDLCGSLILKSKNKSWVVLFACVVYRCVYLELVTSISTECFIHAFRRFIAHRGRPSIVYSDNGTNFVVSSAELKKVDWEKVVSQETLNPITWKFIPPTTT</sequence>
<proteinExistence type="predicted"/>
<dbReference type="EMBL" id="BMAV01026811">
    <property type="protein sequence ID" value="GFS53518.1"/>
    <property type="molecule type" value="Genomic_DNA"/>
</dbReference>
<dbReference type="PANTHER" id="PTHR47331:SF1">
    <property type="entry name" value="GAG-LIKE PROTEIN"/>
    <property type="match status" value="1"/>
</dbReference>
<dbReference type="GO" id="GO:0003676">
    <property type="term" value="F:nucleic acid binding"/>
    <property type="evidence" value="ECO:0007669"/>
    <property type="project" value="InterPro"/>
</dbReference>
<comment type="caution">
    <text evidence="1">The sequence shown here is derived from an EMBL/GenBank/DDBJ whole genome shotgun (WGS) entry which is preliminary data.</text>
</comment>
<dbReference type="InterPro" id="IPR036397">
    <property type="entry name" value="RNaseH_sf"/>
</dbReference>
<dbReference type="Proteomes" id="UP000886998">
    <property type="component" value="Unassembled WGS sequence"/>
</dbReference>
<name>A0A8X6MG95_9ARAC</name>
<evidence type="ECO:0000313" key="2">
    <source>
        <dbReference type="Proteomes" id="UP000886998"/>
    </source>
</evidence>
<dbReference type="InterPro" id="IPR012337">
    <property type="entry name" value="RNaseH-like_sf"/>
</dbReference>
<dbReference type="PANTHER" id="PTHR47331">
    <property type="entry name" value="PHD-TYPE DOMAIN-CONTAINING PROTEIN"/>
    <property type="match status" value="1"/>
</dbReference>
<dbReference type="OrthoDB" id="6429638at2759"/>
<organism evidence="1 2">
    <name type="scientific">Trichonephila inaurata madagascariensis</name>
    <dbReference type="NCBI Taxonomy" id="2747483"/>
    <lineage>
        <taxon>Eukaryota</taxon>
        <taxon>Metazoa</taxon>
        <taxon>Ecdysozoa</taxon>
        <taxon>Arthropoda</taxon>
        <taxon>Chelicerata</taxon>
        <taxon>Arachnida</taxon>
        <taxon>Araneae</taxon>
        <taxon>Araneomorphae</taxon>
        <taxon>Entelegynae</taxon>
        <taxon>Araneoidea</taxon>
        <taxon>Nephilidae</taxon>
        <taxon>Trichonephila</taxon>
        <taxon>Trichonephila inaurata</taxon>
    </lineage>
</organism>
<gene>
    <name evidence="1" type="primary">AVEN_240424_1</name>
    <name evidence="1" type="ORF">TNIN_347081</name>
</gene>
<dbReference type="SUPFAM" id="SSF53098">
    <property type="entry name" value="Ribonuclease H-like"/>
    <property type="match status" value="1"/>
</dbReference>
<reference evidence="1" key="1">
    <citation type="submission" date="2020-08" db="EMBL/GenBank/DDBJ databases">
        <title>Multicomponent nature underlies the extraordinary mechanical properties of spider dragline silk.</title>
        <authorList>
            <person name="Kono N."/>
            <person name="Nakamura H."/>
            <person name="Mori M."/>
            <person name="Yoshida Y."/>
            <person name="Ohtoshi R."/>
            <person name="Malay A.D."/>
            <person name="Moran D.A.P."/>
            <person name="Tomita M."/>
            <person name="Numata K."/>
            <person name="Arakawa K."/>
        </authorList>
    </citation>
    <scope>NUCLEOTIDE SEQUENCE</scope>
</reference>